<reference evidence="2 3" key="1">
    <citation type="journal article" date="2015" name="Genome Announc.">
        <title>Genome sequences of equid herpesviruses 2 and 5.</title>
        <authorList>
            <person name="Wilkie G.S."/>
            <person name="Kerr K."/>
            <person name="Stewart J.P."/>
            <person name="Studdert M.J."/>
            <person name="Davison A.J."/>
        </authorList>
    </citation>
    <scope>NUCLEOTIDE SEQUENCE [LARGE SCALE GENOMIC DNA]</scope>
    <source>
        <strain evidence="2">G9/92</strain>
    </source>
</reference>
<evidence type="ECO:0000313" key="3">
    <source>
        <dbReference type="Proteomes" id="UP000163076"/>
    </source>
</evidence>
<feature type="compositionally biased region" description="Basic and acidic residues" evidence="1">
    <location>
        <begin position="179"/>
        <end position="189"/>
    </location>
</feature>
<feature type="compositionally biased region" description="Acidic residues" evidence="1">
    <location>
        <begin position="99"/>
        <end position="115"/>
    </location>
</feature>
<accession>A0A0B4Q5Y3</accession>
<dbReference type="EMBL" id="KM924294">
    <property type="protein sequence ID" value="AIU39490.1"/>
    <property type="molecule type" value="Genomic_DNA"/>
</dbReference>
<feature type="compositionally biased region" description="Low complexity" evidence="1">
    <location>
        <begin position="156"/>
        <end position="175"/>
    </location>
</feature>
<evidence type="ECO:0000256" key="1">
    <source>
        <dbReference type="SAM" id="MobiDB-lite"/>
    </source>
</evidence>
<feature type="region of interest" description="Disordered" evidence="1">
    <location>
        <begin position="1"/>
        <end position="286"/>
    </location>
</feature>
<feature type="compositionally biased region" description="Low complexity" evidence="1">
    <location>
        <begin position="231"/>
        <end position="242"/>
    </location>
</feature>
<feature type="compositionally biased region" description="Basic residues" evidence="1">
    <location>
        <begin position="1"/>
        <end position="12"/>
    </location>
</feature>
<proteinExistence type="predicted"/>
<dbReference type="Proteomes" id="UP000163076">
    <property type="component" value="Segment"/>
</dbReference>
<sequence>MSMFLKKQKKTKGGSSEEKRRGRTGSPPRMTSDPGAPRLKRATYFQFPKDGIKETMRKTKEVGDLDDVFYDDCTQCNPPSHVPVFSKPKPRPRAGGAADDSDSESSEDGGEDDEETLHSQDTPPGGSSSDSDDDDQKLPFTATGGIKMPGYMSRISDSSSSSSSSSDSESSSSSDSESDGERSTPEPDILRQVTSSLARGVSPPRAKPPPAKGEVPVISLLSSEESDSEGEPSPLRAAAAAASQKRKHTSSSSDNDPKHTKVIYISSGESEDEGEGAGAGEGEPLGPEDQVLVVMSQESCEHYMATTPPVAGNPPYNWPWL</sequence>
<organism evidence="2 3">
    <name type="scientific">Equid gammaherpesvirus 2</name>
    <name type="common">Equine herpesvirus 2</name>
    <dbReference type="NCBI Taxonomy" id="12657"/>
    <lineage>
        <taxon>Viruses</taxon>
        <taxon>Duplodnaviria</taxon>
        <taxon>Heunggongvirae</taxon>
        <taxon>Peploviricota</taxon>
        <taxon>Herviviricetes</taxon>
        <taxon>Herpesvirales</taxon>
        <taxon>Orthoherpesviridae</taxon>
        <taxon>Gammaherpesvirinae</taxon>
        <taxon>Percavirus</taxon>
        <taxon>Percavirus equidgamma2</taxon>
    </lineage>
</organism>
<protein>
    <submittedName>
        <fullName evidence="2">Tegument protein G45</fullName>
    </submittedName>
</protein>
<feature type="compositionally biased region" description="Basic and acidic residues" evidence="1">
    <location>
        <begin position="50"/>
        <end position="63"/>
    </location>
</feature>
<name>A0A0B4Q5Y3_9GAMA</name>
<gene>
    <name evidence="2" type="primary">ORF45</name>
</gene>
<evidence type="ECO:0000313" key="2">
    <source>
        <dbReference type="EMBL" id="AIU39490.1"/>
    </source>
</evidence>